<dbReference type="GO" id="GO:0005524">
    <property type="term" value="F:ATP binding"/>
    <property type="evidence" value="ECO:0007669"/>
    <property type="project" value="UniProtKB-UniRule"/>
</dbReference>
<dbReference type="InterPro" id="IPR001752">
    <property type="entry name" value="Kinesin_motor_dom"/>
</dbReference>
<evidence type="ECO:0000256" key="2">
    <source>
        <dbReference type="ARBA" id="ARBA00022741"/>
    </source>
</evidence>
<reference evidence="9 10" key="1">
    <citation type="submission" date="2019-08" db="EMBL/GenBank/DDBJ databases">
        <title>Draft genome sequences of two oriental melons (Cucumis melo L. var makuwa).</title>
        <authorList>
            <person name="Kwon S.-Y."/>
        </authorList>
    </citation>
    <scope>NUCLEOTIDE SEQUENCE [LARGE SCALE GENOMIC DNA]</scope>
    <source>
        <strain evidence="10">cv. SW 3</strain>
        <tissue evidence="9">Leaf</tissue>
    </source>
</reference>
<evidence type="ECO:0000256" key="3">
    <source>
        <dbReference type="ARBA" id="ARBA00022840"/>
    </source>
</evidence>
<dbReference type="GO" id="GO:0008017">
    <property type="term" value="F:microtubule binding"/>
    <property type="evidence" value="ECO:0007669"/>
    <property type="project" value="InterPro"/>
</dbReference>
<dbReference type="Proteomes" id="UP000321393">
    <property type="component" value="Unassembled WGS sequence"/>
</dbReference>
<organism evidence="9 10">
    <name type="scientific">Cucumis melo var. makuwa</name>
    <name type="common">Oriental melon</name>
    <dbReference type="NCBI Taxonomy" id="1194695"/>
    <lineage>
        <taxon>Eukaryota</taxon>
        <taxon>Viridiplantae</taxon>
        <taxon>Streptophyta</taxon>
        <taxon>Embryophyta</taxon>
        <taxon>Tracheophyta</taxon>
        <taxon>Spermatophyta</taxon>
        <taxon>Magnoliopsida</taxon>
        <taxon>eudicotyledons</taxon>
        <taxon>Gunneridae</taxon>
        <taxon>Pentapetalae</taxon>
        <taxon>rosids</taxon>
        <taxon>fabids</taxon>
        <taxon>Cucurbitales</taxon>
        <taxon>Cucurbitaceae</taxon>
        <taxon>Benincaseae</taxon>
        <taxon>Cucumis</taxon>
    </lineage>
</organism>
<dbReference type="GO" id="GO:0007018">
    <property type="term" value="P:microtubule-based movement"/>
    <property type="evidence" value="ECO:0007669"/>
    <property type="project" value="InterPro"/>
</dbReference>
<evidence type="ECO:0000313" key="9">
    <source>
        <dbReference type="EMBL" id="KAA0065156.1"/>
    </source>
</evidence>
<dbReference type="GO" id="GO:0005874">
    <property type="term" value="C:microtubule"/>
    <property type="evidence" value="ECO:0007669"/>
    <property type="project" value="UniProtKB-KW"/>
</dbReference>
<dbReference type="PANTHER" id="PTHR24115">
    <property type="entry name" value="KINESIN-RELATED"/>
    <property type="match status" value="1"/>
</dbReference>
<feature type="compositionally biased region" description="Basic residues" evidence="7">
    <location>
        <begin position="112"/>
        <end position="124"/>
    </location>
</feature>
<keyword evidence="1" id="KW-0493">Microtubule</keyword>
<dbReference type="STRING" id="1194695.A0A5A7VFQ0"/>
<dbReference type="OrthoDB" id="123929at2759"/>
<dbReference type="InterPro" id="IPR027417">
    <property type="entry name" value="P-loop_NTPase"/>
</dbReference>
<evidence type="ECO:0000256" key="1">
    <source>
        <dbReference type="ARBA" id="ARBA00022701"/>
    </source>
</evidence>
<gene>
    <name evidence="9" type="ORF">E6C27_scaffold82G004920</name>
</gene>
<dbReference type="EMBL" id="SSTE01001846">
    <property type="protein sequence ID" value="KAA0065156.1"/>
    <property type="molecule type" value="Genomic_DNA"/>
</dbReference>
<comment type="similarity">
    <text evidence="5">Belongs to the TRAFAC class myosin-kinesin ATPase superfamily. Kinesin family.</text>
</comment>
<keyword evidence="6" id="KW-0175">Coiled coil</keyword>
<feature type="coiled-coil region" evidence="6">
    <location>
        <begin position="531"/>
        <end position="565"/>
    </location>
</feature>
<dbReference type="PANTHER" id="PTHR24115:SF1008">
    <property type="entry name" value="KINESIN-LIKE PROTEIN SUBITO"/>
    <property type="match status" value="1"/>
</dbReference>
<feature type="region of interest" description="Disordered" evidence="7">
    <location>
        <begin position="87"/>
        <end position="125"/>
    </location>
</feature>
<accession>A0A5A7VFQ0</accession>
<dbReference type="GO" id="GO:0016887">
    <property type="term" value="F:ATP hydrolysis activity"/>
    <property type="evidence" value="ECO:0007669"/>
    <property type="project" value="TreeGrafter"/>
</dbReference>
<dbReference type="GO" id="GO:0005871">
    <property type="term" value="C:kinesin complex"/>
    <property type="evidence" value="ECO:0007669"/>
    <property type="project" value="TreeGrafter"/>
</dbReference>
<keyword evidence="2 5" id="KW-0547">Nucleotide-binding</keyword>
<proteinExistence type="inferred from homology"/>
<dbReference type="SMART" id="SM00129">
    <property type="entry name" value="KISc"/>
    <property type="match status" value="1"/>
</dbReference>
<feature type="region of interest" description="Disordered" evidence="7">
    <location>
        <begin position="767"/>
        <end position="808"/>
    </location>
</feature>
<evidence type="ECO:0000256" key="5">
    <source>
        <dbReference type="PROSITE-ProRule" id="PRU00283"/>
    </source>
</evidence>
<evidence type="ECO:0000256" key="6">
    <source>
        <dbReference type="SAM" id="Coils"/>
    </source>
</evidence>
<evidence type="ECO:0000259" key="8">
    <source>
        <dbReference type="PROSITE" id="PS50067"/>
    </source>
</evidence>
<dbReference type="Gene3D" id="3.40.850.10">
    <property type="entry name" value="Kinesin motor domain"/>
    <property type="match status" value="1"/>
</dbReference>
<evidence type="ECO:0000313" key="10">
    <source>
        <dbReference type="Proteomes" id="UP000321393"/>
    </source>
</evidence>
<name>A0A5A7VFQ0_CUCMM</name>
<dbReference type="GO" id="GO:0003777">
    <property type="term" value="F:microtubule motor activity"/>
    <property type="evidence" value="ECO:0007669"/>
    <property type="project" value="InterPro"/>
</dbReference>
<sequence length="875" mass="98241">MEDGSPVQCPNTVTVRRNPHRRARATPAAKAAESNLTSAISSFPLQEILAMDVPQNPKDNSSASSSVQTSLSENLKVYLRVRPLQLKNLKKSGNPGDQNSSRSGHVWPQNPQKKKAAKEKNVKKKSNEACITINDDHSVTVCPPMALQETRRSKSEVYEGFSHVFSMESSQDEVYERMVSPLVEDFLKGKSGMLTALGPSGSGKTHTIFGSPRVPGMVPLALQHIFRTESSDSKTSRSYYLSIFEIYSEKGKGEKMYDLSADGGELTMQQFTIKGLKEVLISKAGEAESLVACAMTKRATAITNANSTSSRSQCIINVRRVANQDEVEDASNCAILTIADLAGAEKEKRTGNQGTRLLEANFINNTSMVFGLCLRSLFEHQRNPKKPLQKHFQNSLLTKYLRDYLEGKKRMTLILTVKAGEEDYLDTTFLLRQASPYMKIKFNNVVEPSNTNKRQLQTLCTFEEQKRTKYSVPEACVNEGKRHHKEDLLAHEEPSGHPKGTATESSRTELAGIERNHLILQNFSQAIWKTLKQYRDKLKSAENENQILREEIRQEKMRYFELEKQWQSTRCSTCSKKDCAEADSSVEVASNFELNSDLEEHRFNNSHKIIVNSFIKVKESEGKSPERRGSSLYEDINCCSKLDEVKEAHTDSIDETTPRNKCNTAKKLTYVEADDSCPTTNPIAFSTQQSHKLVKHDSCSSVELDKLSEQEESTSVESHLQIGSNIHCDAHACETQLVPDTSLNQSTSEESDRDSGALNEDQELLGEFPDSQHVPPTEDVESYQEQEHKKDVHCSDPSTDNSCKLEKPKRRLLPASSTLLRDFSNMHVEDDIEASKVLFAYQQVNRNGKKSAKGEKLRTQGNISLIRMLKSNLRF</sequence>
<feature type="region of interest" description="Disordered" evidence="7">
    <location>
        <begin position="1"/>
        <end position="35"/>
    </location>
</feature>
<dbReference type="SUPFAM" id="SSF52540">
    <property type="entry name" value="P-loop containing nucleoside triphosphate hydrolases"/>
    <property type="match status" value="1"/>
</dbReference>
<feature type="binding site" evidence="5">
    <location>
        <begin position="198"/>
        <end position="205"/>
    </location>
    <ligand>
        <name>ATP</name>
        <dbReference type="ChEBI" id="CHEBI:30616"/>
    </ligand>
</feature>
<dbReference type="AlphaFoldDB" id="A0A5A7VFQ0"/>
<feature type="region of interest" description="Disordered" evidence="7">
    <location>
        <begin position="487"/>
        <end position="507"/>
    </location>
</feature>
<dbReference type="PROSITE" id="PS50067">
    <property type="entry name" value="KINESIN_MOTOR_2"/>
    <property type="match status" value="1"/>
</dbReference>
<feature type="compositionally biased region" description="Basic and acidic residues" evidence="7">
    <location>
        <begin position="785"/>
        <end position="794"/>
    </location>
</feature>
<keyword evidence="3 5" id="KW-0067">ATP-binding</keyword>
<dbReference type="InterPro" id="IPR036961">
    <property type="entry name" value="Kinesin_motor_dom_sf"/>
</dbReference>
<protein>
    <submittedName>
        <fullName evidence="9">Kinesin-like protein KIN-6 isoform X1</fullName>
    </submittedName>
</protein>
<comment type="caution">
    <text evidence="9">The sequence shown here is derived from an EMBL/GenBank/DDBJ whole genome shotgun (WGS) entry which is preliminary data.</text>
</comment>
<dbReference type="InterPro" id="IPR027640">
    <property type="entry name" value="Kinesin-like_fam"/>
</dbReference>
<dbReference type="Pfam" id="PF00225">
    <property type="entry name" value="Kinesin"/>
    <property type="match status" value="1"/>
</dbReference>
<evidence type="ECO:0000256" key="4">
    <source>
        <dbReference type="ARBA" id="ARBA00023175"/>
    </source>
</evidence>
<dbReference type="GO" id="GO:0005634">
    <property type="term" value="C:nucleus"/>
    <property type="evidence" value="ECO:0007669"/>
    <property type="project" value="TreeGrafter"/>
</dbReference>
<keyword evidence="4 5" id="KW-0505">Motor protein</keyword>
<dbReference type="PRINTS" id="PR00380">
    <property type="entry name" value="KINESINHEAVY"/>
</dbReference>
<dbReference type="SMR" id="A0A5A7VFQ0"/>
<feature type="compositionally biased region" description="Basic and acidic residues" evidence="7">
    <location>
        <begin position="487"/>
        <end position="496"/>
    </location>
</feature>
<evidence type="ECO:0000256" key="7">
    <source>
        <dbReference type="SAM" id="MobiDB-lite"/>
    </source>
</evidence>
<feature type="domain" description="Kinesin motor" evidence="8">
    <location>
        <begin position="74"/>
        <end position="440"/>
    </location>
</feature>